<dbReference type="PANTHER" id="PTHR11102:SF147">
    <property type="entry name" value="SEL1L ADAPTOR SUBUNIT OF ERAD E3 UBIQUITIN LIGASE"/>
    <property type="match status" value="1"/>
</dbReference>
<dbReference type="InterPro" id="IPR050767">
    <property type="entry name" value="Sel1_AlgK"/>
</dbReference>
<dbReference type="SMART" id="SM00671">
    <property type="entry name" value="SEL1"/>
    <property type="match status" value="3"/>
</dbReference>
<dbReference type="Pfam" id="PF08238">
    <property type="entry name" value="Sel1"/>
    <property type="match status" value="3"/>
</dbReference>
<organism evidence="1">
    <name type="scientific">Hyperionvirus sp</name>
    <dbReference type="NCBI Taxonomy" id="2487770"/>
    <lineage>
        <taxon>Viruses</taxon>
        <taxon>Varidnaviria</taxon>
        <taxon>Bamfordvirae</taxon>
        <taxon>Nucleocytoviricota</taxon>
        <taxon>Megaviricetes</taxon>
        <taxon>Imitervirales</taxon>
        <taxon>Mimiviridae</taxon>
        <taxon>Klosneuvirinae</taxon>
    </lineage>
</organism>
<evidence type="ECO:0008006" key="2">
    <source>
        <dbReference type="Google" id="ProtNLM"/>
    </source>
</evidence>
<dbReference type="Gene3D" id="1.25.40.10">
    <property type="entry name" value="Tetratricopeptide repeat domain"/>
    <property type="match status" value="1"/>
</dbReference>
<evidence type="ECO:0000313" key="1">
    <source>
        <dbReference type="EMBL" id="AYV84032.1"/>
    </source>
</evidence>
<proteinExistence type="predicted"/>
<dbReference type="SUPFAM" id="SSF81901">
    <property type="entry name" value="HCP-like"/>
    <property type="match status" value="1"/>
</dbReference>
<name>A0A3G5AAB4_9VIRU</name>
<dbReference type="InterPro" id="IPR011990">
    <property type="entry name" value="TPR-like_helical_dom_sf"/>
</dbReference>
<dbReference type="GO" id="GO:0036503">
    <property type="term" value="P:ERAD pathway"/>
    <property type="evidence" value="ECO:0007669"/>
    <property type="project" value="TreeGrafter"/>
</dbReference>
<reference evidence="1" key="1">
    <citation type="submission" date="2018-10" db="EMBL/GenBank/DDBJ databases">
        <title>Hidden diversity of soil giant viruses.</title>
        <authorList>
            <person name="Schulz F."/>
            <person name="Alteio L."/>
            <person name="Goudeau D."/>
            <person name="Ryan E.M."/>
            <person name="Malmstrom R.R."/>
            <person name="Blanchard J."/>
            <person name="Woyke T."/>
        </authorList>
    </citation>
    <scope>NUCLEOTIDE SEQUENCE</scope>
    <source>
        <strain evidence="1">HYV1</strain>
    </source>
</reference>
<accession>A0A3G5AAB4</accession>
<dbReference type="PANTHER" id="PTHR11102">
    <property type="entry name" value="SEL-1-LIKE PROTEIN"/>
    <property type="match status" value="1"/>
</dbReference>
<dbReference type="EMBL" id="MK072398">
    <property type="protein sequence ID" value="AYV84032.1"/>
    <property type="molecule type" value="Genomic_DNA"/>
</dbReference>
<sequence>MNLSTILPETLNGNHDAINEIWELIDEKKKDPKEATTIFEFYNSAENENNGYALCLLAKCYLKGYGTECDKNKSLQFAKLSMDKGNSYGENFMGARYADGTCGEQNFVEAVRHFKMSADKHNVFGLCNLAMSYEVGIGCERSYTNAYECYMAAAVIDPKYLADVLSMLSIKSMRNELATKILSDKKELMYLKTEKIRGLETYDASCVIEI</sequence>
<gene>
    <name evidence="1" type="ORF">Hyperionvirus16_7</name>
</gene>
<dbReference type="InterPro" id="IPR006597">
    <property type="entry name" value="Sel1-like"/>
</dbReference>
<protein>
    <recommendedName>
        <fullName evidence="2">Sel1 repeat family protein</fullName>
    </recommendedName>
</protein>